<keyword evidence="3 10" id="KW-0808">Transferase</keyword>
<dbReference type="EC" id="2.3.2.27" evidence="10"/>
<keyword evidence="13" id="KW-1185">Reference proteome</keyword>
<evidence type="ECO:0000256" key="6">
    <source>
        <dbReference type="ARBA" id="ARBA00022786"/>
    </source>
</evidence>
<protein>
    <recommendedName>
        <fullName evidence="10">E3 ubiquitin-protein ligase</fullName>
        <ecNumber evidence="10">2.3.2.27</ecNumber>
    </recommendedName>
</protein>
<dbReference type="GO" id="GO:0071596">
    <property type="term" value="P:ubiquitin-dependent protein catabolic process via the N-end rule pathway"/>
    <property type="evidence" value="ECO:0007669"/>
    <property type="project" value="UniProtKB-UniRule"/>
</dbReference>
<evidence type="ECO:0000256" key="8">
    <source>
        <dbReference type="ARBA" id="ARBA00046341"/>
    </source>
</evidence>
<evidence type="ECO:0000256" key="2">
    <source>
        <dbReference type="ARBA" id="ARBA00004906"/>
    </source>
</evidence>
<evidence type="ECO:0000256" key="10">
    <source>
        <dbReference type="RuleBase" id="RU366018"/>
    </source>
</evidence>
<keyword evidence="7 10" id="KW-0862">Zinc</keyword>
<keyword evidence="4 10" id="KW-0479">Metal-binding</keyword>
<dbReference type="GO" id="GO:0000151">
    <property type="term" value="C:ubiquitin ligase complex"/>
    <property type="evidence" value="ECO:0007669"/>
    <property type="project" value="TreeGrafter"/>
</dbReference>
<evidence type="ECO:0000256" key="4">
    <source>
        <dbReference type="ARBA" id="ARBA00022723"/>
    </source>
</evidence>
<evidence type="ECO:0000256" key="5">
    <source>
        <dbReference type="ARBA" id="ARBA00022771"/>
    </source>
</evidence>
<dbReference type="PROSITE" id="PS51157">
    <property type="entry name" value="ZF_UBR"/>
    <property type="match status" value="1"/>
</dbReference>
<feature type="domain" description="UBR-type" evidence="11">
    <location>
        <begin position="73"/>
        <end position="144"/>
    </location>
</feature>
<dbReference type="PANTHER" id="PTHR21497:SF39">
    <property type="entry name" value="E3 UBIQUITIN-PROTEIN LIGASE UBR3"/>
    <property type="match status" value="1"/>
</dbReference>
<evidence type="ECO:0000256" key="3">
    <source>
        <dbReference type="ARBA" id="ARBA00022679"/>
    </source>
</evidence>
<gene>
    <name evidence="12" type="ORF">XAT740_LOCUS8641</name>
</gene>
<evidence type="ECO:0000313" key="12">
    <source>
        <dbReference type="EMBL" id="CAF0913077.1"/>
    </source>
</evidence>
<comment type="caution">
    <text evidence="12">The sequence shown here is derived from an EMBL/GenBank/DDBJ whole genome shotgun (WGS) entry which is preliminary data.</text>
</comment>
<dbReference type="GO" id="GO:0016567">
    <property type="term" value="P:protein ubiquitination"/>
    <property type="evidence" value="ECO:0007669"/>
    <property type="project" value="UniProtKB-UniRule"/>
</dbReference>
<comment type="similarity">
    <text evidence="8 10">Belongs to the E3 ubiquitin-protein ligase UBR1-like family.</text>
</comment>
<evidence type="ECO:0000259" key="11">
    <source>
        <dbReference type="PROSITE" id="PS51157"/>
    </source>
</evidence>
<feature type="zinc finger region" description="UBR-type" evidence="9">
    <location>
        <begin position="73"/>
        <end position="144"/>
    </location>
</feature>
<dbReference type="GO" id="GO:0005737">
    <property type="term" value="C:cytoplasm"/>
    <property type="evidence" value="ECO:0007669"/>
    <property type="project" value="TreeGrafter"/>
</dbReference>
<reference evidence="12" key="1">
    <citation type="submission" date="2021-02" db="EMBL/GenBank/DDBJ databases">
        <authorList>
            <person name="Nowell W R."/>
        </authorList>
    </citation>
    <scope>NUCLEOTIDE SEQUENCE</scope>
</reference>
<dbReference type="InterPro" id="IPR044046">
    <property type="entry name" value="E3_ligase_UBR-like_C"/>
</dbReference>
<accession>A0A814AFZ9</accession>
<evidence type="ECO:0000256" key="1">
    <source>
        <dbReference type="ARBA" id="ARBA00000900"/>
    </source>
</evidence>
<dbReference type="SMART" id="SM00396">
    <property type="entry name" value="ZnF_UBR1"/>
    <property type="match status" value="1"/>
</dbReference>
<dbReference type="Proteomes" id="UP000663828">
    <property type="component" value="Unassembled WGS sequence"/>
</dbReference>
<keyword evidence="5 10" id="KW-0863">Zinc-finger</keyword>
<dbReference type="GO" id="GO:0061630">
    <property type="term" value="F:ubiquitin protein ligase activity"/>
    <property type="evidence" value="ECO:0007669"/>
    <property type="project" value="UniProtKB-UniRule"/>
</dbReference>
<organism evidence="12 13">
    <name type="scientific">Adineta ricciae</name>
    <name type="common">Rotifer</name>
    <dbReference type="NCBI Taxonomy" id="249248"/>
    <lineage>
        <taxon>Eukaryota</taxon>
        <taxon>Metazoa</taxon>
        <taxon>Spiralia</taxon>
        <taxon>Gnathifera</taxon>
        <taxon>Rotifera</taxon>
        <taxon>Eurotatoria</taxon>
        <taxon>Bdelloidea</taxon>
        <taxon>Adinetida</taxon>
        <taxon>Adinetidae</taxon>
        <taxon>Adineta</taxon>
    </lineage>
</organism>
<proteinExistence type="inferred from homology"/>
<dbReference type="EMBL" id="CAJNOR010000433">
    <property type="protein sequence ID" value="CAF0913077.1"/>
    <property type="molecule type" value="Genomic_DNA"/>
</dbReference>
<evidence type="ECO:0000256" key="7">
    <source>
        <dbReference type="ARBA" id="ARBA00022833"/>
    </source>
</evidence>
<evidence type="ECO:0000313" key="13">
    <source>
        <dbReference type="Proteomes" id="UP000663828"/>
    </source>
</evidence>
<comment type="function">
    <text evidence="10">Ubiquitin ligase protein which is a component of the N-end rule pathway. Recognizes and binds to proteins bearing specific N-terminal residues that are destabilizing according to the N-end rule, leading to their ubiquitination and subsequent degradation.</text>
</comment>
<dbReference type="InterPro" id="IPR003126">
    <property type="entry name" value="Znf_UBR"/>
</dbReference>
<dbReference type="Pfam" id="PF02207">
    <property type="entry name" value="zf-UBR"/>
    <property type="match status" value="1"/>
</dbReference>
<comment type="pathway">
    <text evidence="2 10">Protein modification; protein ubiquitination.</text>
</comment>
<dbReference type="InterPro" id="IPR039164">
    <property type="entry name" value="UBR1-like"/>
</dbReference>
<dbReference type="UniPathway" id="UPA00143"/>
<dbReference type="Gene3D" id="2.10.110.30">
    <property type="match status" value="1"/>
</dbReference>
<comment type="catalytic activity">
    <reaction evidence="1 10">
        <text>S-ubiquitinyl-[E2 ubiquitin-conjugating enzyme]-L-cysteine + [acceptor protein]-L-lysine = [E2 ubiquitin-conjugating enzyme]-L-cysteine + N(6)-ubiquitinyl-[acceptor protein]-L-lysine.</text>
        <dbReference type="EC" id="2.3.2.27"/>
    </reaction>
</comment>
<dbReference type="FunFam" id="2.10.110.30:FF:000002">
    <property type="entry name" value="Putative e3 ubiquitin-protein ligase ubr3"/>
    <property type="match status" value="1"/>
</dbReference>
<name>A0A814AFZ9_ADIRI</name>
<keyword evidence="6 10" id="KW-0833">Ubl conjugation pathway</keyword>
<dbReference type="GO" id="GO:0008270">
    <property type="term" value="F:zinc ion binding"/>
    <property type="evidence" value="ECO:0007669"/>
    <property type="project" value="UniProtKB-UniRule"/>
</dbReference>
<sequence length="1616" mass="187108">MDPSVSLPSAVFFYEYCMHNASRAQRILDEIFDPHESLRETIAKHLTRIKSYISGQQTFDDFCREMQKCNNSVLCGRVWIHPTIGYRCRTCAINPSMSLCPYCFYAGNHVEHDVNMFRSLGGGVCDCGDGTVMKSDGFCKHHGSNRISDGHVLGKHIRSAQIVLPRLITRFVQHLRSHASPTLSNSYVTIDEFDSLSPLFDLLDDLCDTGSTIRSIFTHCLLDTEMYNQFNEQSPLSDLQNITHDVYLEQLKETSSLSIPLLLQTDEFSESFVTQEARCLLDEMLFWLMKYQISERLLKFSLMLLTEPDFKDVFTQSFLNVYGIVIAQMIKTQNSREKINLSRLVHISVQLFSNTHLTTRAIENYHLMEIILSSLHALFDRVKTNCQLQNPNTNCHFVISEGDFSRSMHYWPMISDFMNILSHEHASRQLITKENFLLTWISIINGFQGKADHPLTLFGHTSFIGMNVNHQKPELDILHQSNTNYLFAFTIEIECCAMALWTMIAHIMTPDFLSVTSAAINYLLMTIKEWLLAIELKHHFDIRQDQITYHLPLHRYLSILSYVSLNYQNGLLNDLFSVENRAFLHCLAIFPLRIQVVKYEIVSNTIWTYETYEMQNQSNMYSTIRGNMCTAKSMNIWPPYRLHKPKDQFETNRRCLLQSRYLHGVLFSICHWIMSETLIHEDILSLVVYLCELALDDQIRRLKHGEFLNDYTTSDIQPLSCEKNVVVKDLSSSEISTETKSQLEQSPAQDQTVSSTPFYAIEKNETLEEKKIIDGKYETFYESDDIITNTHTIIGKISFEQIVLDDGAEQTASKVEEHHCVYTELKQPLNTSRQVSIQANSKTITGSKSINLSLVQILVCLLAKVLFNINNETCQQMSLNDVLFEARMKRGKERFGNGIFYLTRLLIKLERLSDECKMQMNDLVHEIDSKQSTYCTENVDKKTKAKEMQQKMFERIAKKQQNILDISTNTCTSEGVLIPFTAVISTMNNKLECCICQNKDDNAALGFVVRLSHSGVLGVREVSFKEEDHLPLVTDNFDFDQQSCCHPHDTPTDDGRSQPDPPINIKYNDKGEWTCARFYEEKISKMLASFSEKKVNAEIDPDVEFKCPMCRQKSNALICFPSADQWTYSYQHSIESITHLIEKTHKPCIPPLIIECLTNFIQKMYLMVNSNYRILKKQDTELTDDDLAVFLVSILRFNLENELLLREIVHNDSTINNRKPCFRELFYVCNMKYPYLLNESHILLWQHLIGCIITLLNTTEHGQKPPVPLLLTDPIALLLRIVLSLPYLADKELYQIVVQAVYNLVYVQALFSIVNEIPKYEQQTWNSLAISDKSENDVLQYLCAISAKLLQTDLSVNIENVCKYGMITIKSHESINASIRDRCIHFLKIAALMQHHLYRPQLEWAVNHQMESDYLWGSLIKELGLYKSGEPYWFYNNSSLLINHWLDEILSIENSQLIRQLVLTIPVFHFPQFVKLPTCYSELFRSCCNLRCSYCQAAINEPSLCLVCGFIYSDEHCRQKCCESQTQLVQEHLRKCCDGLNISINVNSTRTLIQQEQRYTYWISLYLDRHGEEDINLRRGRTLYLNENRLKFLYSAWISSNLDQIIQRWSTDQLEP</sequence>
<dbReference type="PANTHER" id="PTHR21497">
    <property type="entry name" value="UBIQUITIN LIGASE E3 ALPHA-RELATED"/>
    <property type="match status" value="1"/>
</dbReference>
<evidence type="ECO:0000256" key="9">
    <source>
        <dbReference type="PROSITE-ProRule" id="PRU00508"/>
    </source>
</evidence>
<dbReference type="Pfam" id="PF18995">
    <property type="entry name" value="PRT6_C"/>
    <property type="match status" value="1"/>
</dbReference>